<name>A0A645J9I5_9ZZZZ</name>
<gene>
    <name evidence="1" type="ORF">SDC9_207100</name>
</gene>
<dbReference type="EMBL" id="VSSQ01133311">
    <property type="protein sequence ID" value="MPN59379.1"/>
    <property type="molecule type" value="Genomic_DNA"/>
</dbReference>
<protein>
    <submittedName>
        <fullName evidence="1">Uncharacterized protein</fullName>
    </submittedName>
</protein>
<accession>A0A645J9I5</accession>
<dbReference type="AlphaFoldDB" id="A0A645J9I5"/>
<reference evidence="1" key="1">
    <citation type="submission" date="2019-08" db="EMBL/GenBank/DDBJ databases">
        <authorList>
            <person name="Kucharzyk K."/>
            <person name="Murdoch R.W."/>
            <person name="Higgins S."/>
            <person name="Loffler F."/>
        </authorList>
    </citation>
    <scope>NUCLEOTIDE SEQUENCE</scope>
</reference>
<evidence type="ECO:0000313" key="1">
    <source>
        <dbReference type="EMBL" id="MPN59379.1"/>
    </source>
</evidence>
<sequence length="47" mass="5549">MIAEGATRTFEGWGKEMKWNTSLFHLTMSYGAAFLTDWNIREIFRFS</sequence>
<comment type="caution">
    <text evidence="1">The sequence shown here is derived from an EMBL/GenBank/DDBJ whole genome shotgun (WGS) entry which is preliminary data.</text>
</comment>
<organism evidence="1">
    <name type="scientific">bioreactor metagenome</name>
    <dbReference type="NCBI Taxonomy" id="1076179"/>
    <lineage>
        <taxon>unclassified sequences</taxon>
        <taxon>metagenomes</taxon>
        <taxon>ecological metagenomes</taxon>
    </lineage>
</organism>
<proteinExistence type="predicted"/>